<comment type="caution">
    <text evidence="17">The sequence shown here is derived from an EMBL/GenBank/DDBJ whole genome shotgun (WGS) entry which is preliminary data.</text>
</comment>
<evidence type="ECO:0000259" key="15">
    <source>
        <dbReference type="PROSITE" id="PS51098"/>
    </source>
</evidence>
<name>A0A926NPA7_9BACI</name>
<evidence type="ECO:0000256" key="3">
    <source>
        <dbReference type="ARBA" id="ARBA00022475"/>
    </source>
</evidence>
<dbReference type="GO" id="GO:0090589">
    <property type="term" value="F:protein-phosphocysteine-trehalose phosphotransferase system transporter activity"/>
    <property type="evidence" value="ECO:0007669"/>
    <property type="project" value="TreeGrafter"/>
</dbReference>
<dbReference type="SUPFAM" id="SSF51261">
    <property type="entry name" value="Duplicated hybrid motif"/>
    <property type="match status" value="1"/>
</dbReference>
<keyword evidence="3" id="KW-1003">Cell membrane</keyword>
<dbReference type="InterPro" id="IPR001996">
    <property type="entry name" value="PTS_IIB_1"/>
</dbReference>
<keyword evidence="5" id="KW-0808">Transferase</keyword>
<evidence type="ECO:0000256" key="10">
    <source>
        <dbReference type="ARBA" id="ARBA00023136"/>
    </source>
</evidence>
<dbReference type="NCBIfam" id="TIGR01995">
    <property type="entry name" value="PTS-II-ABC-beta"/>
    <property type="match status" value="1"/>
</dbReference>
<keyword evidence="18" id="KW-1185">Reference proteome</keyword>
<feature type="transmembrane region" description="Helical" evidence="13">
    <location>
        <begin position="293"/>
        <end position="318"/>
    </location>
</feature>
<dbReference type="EMBL" id="JACXAI010000068">
    <property type="protein sequence ID" value="MBD1383588.1"/>
    <property type="molecule type" value="Genomic_DNA"/>
</dbReference>
<dbReference type="PROSITE" id="PS51103">
    <property type="entry name" value="PTS_EIIC_TYPE_1"/>
    <property type="match status" value="1"/>
</dbReference>
<evidence type="ECO:0000256" key="6">
    <source>
        <dbReference type="ARBA" id="ARBA00022683"/>
    </source>
</evidence>
<dbReference type="AlphaFoldDB" id="A0A926NPA7"/>
<dbReference type="GO" id="GO:0015771">
    <property type="term" value="P:trehalose transport"/>
    <property type="evidence" value="ECO:0007669"/>
    <property type="project" value="TreeGrafter"/>
</dbReference>
<feature type="region of interest" description="Disordered" evidence="12">
    <location>
        <begin position="466"/>
        <end position="485"/>
    </location>
</feature>
<keyword evidence="9 13" id="KW-1133">Transmembrane helix</keyword>
<evidence type="ECO:0000313" key="17">
    <source>
        <dbReference type="EMBL" id="MBD1383588.1"/>
    </source>
</evidence>
<sequence>MASHKETAKQVVEKIGGRENVNQAWHCVTRLRFNVNDKEKVQVEDIKKINGVMGAQFSGDQFQVIIGNKVADVFAEVEPLVGGSSGSERKGEKQGVVSLVMDFISGIFTPILPALAGAGLLKGFIALFVTLGWLTTEGDTYQVLNAIGDSVFYFMPFFLAVSSARKIRTNEYLALTVAGTLMYPTFINAYNELAAGGQVQGFDLFGLGIINIPIINYASSVIPIILSVILLKYVYEFVKKFVPSAVSLMFSPMIALLIVMPLTFWLIGPLGTNIGNMLSGIFAWLFEHAGPVGGLLMAGLMPIIIMTGMHYAFVPIAIQNLSQFGYDNIISPMMFISNLAQGGAAFGVAVRTKNKQLKQLAVSAGISAIVGITEPAMYGVNMKLKKPLIYAMISSGILGAFAGWYGFKTFTMSGLLGIFTIPAFADPSGAMGSLIVAIIFFALSIMLPFIMVLILGFEDLPEDGAGAAKPAAENDAQAADKTVEKKPAATGKQVIVQSPLKGTIVPLAEVSDPTFAQEIMGKGIAIEPDENRVVAPVSGSIMVLPDSQHAVGIKGDNGEEILIHVGIDTVSLKGKHFKGLVKEGDRIEVGQTLIEFDREAIRKENLQTVTMMIVTNTSEYLDVLAINQSGPIFEGEQVLTLIK</sequence>
<evidence type="ECO:0000259" key="16">
    <source>
        <dbReference type="PROSITE" id="PS51103"/>
    </source>
</evidence>
<dbReference type="GO" id="GO:0016301">
    <property type="term" value="F:kinase activity"/>
    <property type="evidence" value="ECO:0007669"/>
    <property type="project" value="UniProtKB-KW"/>
</dbReference>
<evidence type="ECO:0000256" key="13">
    <source>
        <dbReference type="SAM" id="Phobius"/>
    </source>
</evidence>
<dbReference type="GO" id="GO:0005886">
    <property type="term" value="C:plasma membrane"/>
    <property type="evidence" value="ECO:0007669"/>
    <property type="project" value="UniProtKB-SubCell"/>
</dbReference>
<dbReference type="PANTHER" id="PTHR30175">
    <property type="entry name" value="PHOSPHOTRANSFERASE SYSTEM TRANSPORT PROTEIN"/>
    <property type="match status" value="1"/>
</dbReference>
<keyword evidence="7 13" id="KW-0812">Transmembrane</keyword>
<dbReference type="InterPro" id="IPR011055">
    <property type="entry name" value="Dup_hybrid_motif"/>
</dbReference>
<dbReference type="PROSITE" id="PS01035">
    <property type="entry name" value="PTS_EIIB_TYPE_1_CYS"/>
    <property type="match status" value="1"/>
</dbReference>
<dbReference type="Gene3D" id="2.70.70.10">
    <property type="entry name" value="Glucose Permease (Domain IIA)"/>
    <property type="match status" value="1"/>
</dbReference>
<dbReference type="InterPro" id="IPR036878">
    <property type="entry name" value="Glu_permease_IIB"/>
</dbReference>
<feature type="active site" description="Phosphocysteine intermediate; for EIIB activity" evidence="11">
    <location>
        <position position="27"/>
    </location>
</feature>
<organism evidence="17 18">
    <name type="scientific">Metabacillus arenae</name>
    <dbReference type="NCBI Taxonomy" id="2771434"/>
    <lineage>
        <taxon>Bacteria</taxon>
        <taxon>Bacillati</taxon>
        <taxon>Bacillota</taxon>
        <taxon>Bacilli</taxon>
        <taxon>Bacillales</taxon>
        <taxon>Bacillaceae</taxon>
        <taxon>Metabacillus</taxon>
    </lineage>
</organism>
<feature type="domain" description="PTS EIIA type-1" evidence="14">
    <location>
        <begin position="512"/>
        <end position="616"/>
    </location>
</feature>
<dbReference type="GO" id="GO:0008982">
    <property type="term" value="F:protein-N(PI)-phosphohistidine-sugar phosphotransferase activity"/>
    <property type="evidence" value="ECO:0007669"/>
    <property type="project" value="InterPro"/>
</dbReference>
<evidence type="ECO:0000256" key="2">
    <source>
        <dbReference type="ARBA" id="ARBA00022448"/>
    </source>
</evidence>
<keyword evidence="4 17" id="KW-0762">Sugar transport</keyword>
<dbReference type="Proteomes" id="UP000626844">
    <property type="component" value="Unassembled WGS sequence"/>
</dbReference>
<evidence type="ECO:0000256" key="11">
    <source>
        <dbReference type="PROSITE-ProRule" id="PRU00421"/>
    </source>
</evidence>
<evidence type="ECO:0000256" key="5">
    <source>
        <dbReference type="ARBA" id="ARBA00022679"/>
    </source>
</evidence>
<feature type="transmembrane region" description="Helical" evidence="13">
    <location>
        <begin position="172"/>
        <end position="190"/>
    </location>
</feature>
<evidence type="ECO:0000256" key="9">
    <source>
        <dbReference type="ARBA" id="ARBA00022989"/>
    </source>
</evidence>
<feature type="domain" description="PTS EIIB type-1" evidence="15">
    <location>
        <begin position="5"/>
        <end position="87"/>
    </location>
</feature>
<dbReference type="FunFam" id="2.70.70.10:FF:000001">
    <property type="entry name" value="PTS system glucose-specific IIA component"/>
    <property type="match status" value="1"/>
</dbReference>
<keyword evidence="2" id="KW-0813">Transport</keyword>
<dbReference type="PANTHER" id="PTHR30175:SF1">
    <property type="entry name" value="PTS SYSTEM ARBUTIN-, CELLOBIOSE-, AND SALICIN-SPECIFIC EIIBC COMPONENT-RELATED"/>
    <property type="match status" value="1"/>
</dbReference>
<dbReference type="RefSeq" id="WP_191162890.1">
    <property type="nucleotide sequence ID" value="NZ_JACXAI010000068.1"/>
</dbReference>
<dbReference type="GO" id="GO:0009401">
    <property type="term" value="P:phosphoenolpyruvate-dependent sugar phosphotransferase system"/>
    <property type="evidence" value="ECO:0007669"/>
    <property type="project" value="UniProtKB-KW"/>
</dbReference>
<dbReference type="Pfam" id="PF00367">
    <property type="entry name" value="PTS_EIIB"/>
    <property type="match status" value="1"/>
</dbReference>
<evidence type="ECO:0000259" key="14">
    <source>
        <dbReference type="PROSITE" id="PS51093"/>
    </source>
</evidence>
<dbReference type="Pfam" id="PF02378">
    <property type="entry name" value="PTS_EIIC"/>
    <property type="match status" value="1"/>
</dbReference>
<dbReference type="NCBIfam" id="TIGR00830">
    <property type="entry name" value="PTBA"/>
    <property type="match status" value="1"/>
</dbReference>
<dbReference type="InterPro" id="IPR011297">
    <property type="entry name" value="PTS_IIABC_b_glu"/>
</dbReference>
<dbReference type="InterPro" id="IPR001127">
    <property type="entry name" value="PTS_EIIA_1_perm"/>
</dbReference>
<evidence type="ECO:0000256" key="1">
    <source>
        <dbReference type="ARBA" id="ARBA00004651"/>
    </source>
</evidence>
<keyword evidence="8" id="KW-0418">Kinase</keyword>
<evidence type="ECO:0000256" key="4">
    <source>
        <dbReference type="ARBA" id="ARBA00022597"/>
    </source>
</evidence>
<dbReference type="PROSITE" id="PS51098">
    <property type="entry name" value="PTS_EIIB_TYPE_1"/>
    <property type="match status" value="1"/>
</dbReference>
<keyword evidence="6" id="KW-0598">Phosphotransferase system</keyword>
<dbReference type="CDD" id="cd00212">
    <property type="entry name" value="PTS_IIB_glc"/>
    <property type="match status" value="1"/>
</dbReference>
<dbReference type="InterPro" id="IPR050558">
    <property type="entry name" value="PTS_Sugar-Specific_Components"/>
</dbReference>
<dbReference type="SUPFAM" id="SSF55604">
    <property type="entry name" value="Glucose permease domain IIB"/>
    <property type="match status" value="1"/>
</dbReference>
<evidence type="ECO:0000256" key="8">
    <source>
        <dbReference type="ARBA" id="ARBA00022777"/>
    </source>
</evidence>
<dbReference type="PROSITE" id="PS00371">
    <property type="entry name" value="PTS_EIIA_TYPE_1_HIS"/>
    <property type="match status" value="1"/>
</dbReference>
<comment type="subcellular location">
    <subcellularLocation>
        <location evidence="1">Cell membrane</location>
        <topology evidence="1">Multi-pass membrane protein</topology>
    </subcellularLocation>
</comment>
<dbReference type="PROSITE" id="PS51093">
    <property type="entry name" value="PTS_EIIA_TYPE_1"/>
    <property type="match status" value="1"/>
</dbReference>
<protein>
    <submittedName>
        <fullName evidence="17">PTS glucose transporter subunit IIA</fullName>
    </submittedName>
</protein>
<dbReference type="InterPro" id="IPR018113">
    <property type="entry name" value="PTrfase_EIIB_Cys"/>
</dbReference>
<feature type="transmembrane region" description="Helical" evidence="13">
    <location>
        <begin position="434"/>
        <end position="457"/>
    </location>
</feature>
<feature type="transmembrane region" description="Helical" evidence="13">
    <location>
        <begin position="140"/>
        <end position="160"/>
    </location>
</feature>
<feature type="transmembrane region" description="Helical" evidence="13">
    <location>
        <begin position="241"/>
        <end position="260"/>
    </location>
</feature>
<dbReference type="InterPro" id="IPR003352">
    <property type="entry name" value="PTS_EIIC"/>
</dbReference>
<evidence type="ECO:0000256" key="12">
    <source>
        <dbReference type="SAM" id="MobiDB-lite"/>
    </source>
</evidence>
<dbReference type="FunFam" id="3.30.1360.60:FF:000001">
    <property type="entry name" value="PTS system glucose-specific IIBC component PtsG"/>
    <property type="match status" value="1"/>
</dbReference>
<dbReference type="Pfam" id="PF00358">
    <property type="entry name" value="PTS_EIIA_1"/>
    <property type="match status" value="1"/>
</dbReference>
<feature type="transmembrane region" description="Helical" evidence="13">
    <location>
        <begin position="210"/>
        <end position="234"/>
    </location>
</feature>
<accession>A0A926NPA7</accession>
<evidence type="ECO:0000256" key="7">
    <source>
        <dbReference type="ARBA" id="ARBA00022692"/>
    </source>
</evidence>
<dbReference type="InterPro" id="IPR013013">
    <property type="entry name" value="PTS_EIIC_1"/>
</dbReference>
<feature type="domain" description="PTS EIIC type-1" evidence="16">
    <location>
        <begin position="102"/>
        <end position="471"/>
    </location>
</feature>
<proteinExistence type="predicted"/>
<dbReference type="Gene3D" id="3.30.1360.60">
    <property type="entry name" value="Glucose permease domain IIB"/>
    <property type="match status" value="1"/>
</dbReference>
<evidence type="ECO:0000313" key="18">
    <source>
        <dbReference type="Proteomes" id="UP000626844"/>
    </source>
</evidence>
<keyword evidence="10 13" id="KW-0472">Membrane</keyword>
<gene>
    <name evidence="17" type="ORF">IC621_25845</name>
</gene>
<feature type="transmembrane region" description="Helical" evidence="13">
    <location>
        <begin position="111"/>
        <end position="134"/>
    </location>
</feature>
<reference evidence="17" key="1">
    <citation type="submission" date="2020-09" db="EMBL/GenBank/DDBJ databases">
        <title>A novel bacterium of genus Bacillus, isolated from South China Sea.</title>
        <authorList>
            <person name="Huang H."/>
            <person name="Mo K."/>
            <person name="Hu Y."/>
        </authorList>
    </citation>
    <scope>NUCLEOTIDE SEQUENCE</scope>
    <source>
        <strain evidence="17">IB182487</strain>
    </source>
</reference>